<evidence type="ECO:0000313" key="11">
    <source>
        <dbReference type="EMBL" id="WYF46306.1"/>
    </source>
</evidence>
<evidence type="ECO:0000313" key="13">
    <source>
        <dbReference type="EMBL" id="WYF46370.1"/>
    </source>
</evidence>
<dbReference type="PANTHER" id="PTHR33293">
    <property type="entry name" value="INSERTION ELEMENT IS1 1 PROTEIN INSB-RELATED"/>
    <property type="match status" value="1"/>
</dbReference>
<evidence type="ECO:0000313" key="7">
    <source>
        <dbReference type="EMBL" id="WYF45822.1"/>
    </source>
</evidence>
<dbReference type="InterPro" id="IPR051354">
    <property type="entry name" value="Transposase_27_IS1"/>
</dbReference>
<evidence type="ECO:0000313" key="3">
    <source>
        <dbReference type="EMBL" id="WYF44515.1"/>
    </source>
</evidence>
<protein>
    <submittedName>
        <fullName evidence="3">IS1 transposase</fullName>
    </submittedName>
</protein>
<evidence type="ECO:0000313" key="1">
    <source>
        <dbReference type="EMBL" id="WYF43474.1"/>
    </source>
</evidence>
<dbReference type="EMBL" id="CP149786">
    <property type="protein sequence ID" value="WYF46837.1"/>
    <property type="molecule type" value="Genomic_DNA"/>
</dbReference>
<dbReference type="EMBL" id="CP149783">
    <property type="protein sequence ID" value="WYF46342.1"/>
    <property type="molecule type" value="Genomic_DNA"/>
</dbReference>
<evidence type="ECO:0000313" key="5">
    <source>
        <dbReference type="EMBL" id="WYF44697.1"/>
    </source>
</evidence>
<proteinExistence type="predicted"/>
<evidence type="ECO:0000313" key="8">
    <source>
        <dbReference type="EMBL" id="WYF45825.1"/>
    </source>
</evidence>
<dbReference type="EMBL" id="CP149784">
    <property type="protein sequence ID" value="WYF46726.1"/>
    <property type="molecule type" value="Genomic_DNA"/>
</dbReference>
<evidence type="ECO:0000313" key="20">
    <source>
        <dbReference type="EMBL" id="WYF46837.1"/>
    </source>
</evidence>
<dbReference type="EMBL" id="CP149782">
    <property type="protein sequence ID" value="WYF43992.1"/>
    <property type="molecule type" value="Genomic_DNA"/>
</dbReference>
<geneLocation type="plasmid" evidence="19">
    <name>p3</name>
</geneLocation>
<evidence type="ECO:0000313" key="12">
    <source>
        <dbReference type="EMBL" id="WYF46342.1"/>
    </source>
</evidence>
<sequence>MSKELPLESFVCQNPACPVQHRAQQGNIKLRRRYGPHHRRLLKCTTCGTEFSELKGTPYWNARCSQDTVDAVVNHVTHGNSFVTTAELVGCHRTTVARIVRTAGTHAQHLHDLNARDLQVTSIQADERYGFVGRKKEPAWDATVIDPSSKFLIQGEVGERTATLTRSLLVQARERLADPHGLVLFTDGFLSYQTLFPEVFGRPYRPARQGTRGRFPKTAYRVPRSSAHVRIIKEYAGKRVVSVRTEIAAGTRTRVHEELQRLGYRKPNTSAVERQNATARRMNPHLARKSLAFARLTVHRVSLAHLVQGTYNWCRTQRGLRKKLDVPRGRQQYLQRTPAMAIGLTDRVWTLRAWLSRPRGVSCRA</sequence>
<dbReference type="EMBL" id="CP149782">
    <property type="protein sequence ID" value="WYF45825.1"/>
    <property type="molecule type" value="Genomic_DNA"/>
</dbReference>
<dbReference type="EMBL" id="CP149783">
    <property type="protein sequence ID" value="WYF46571.1"/>
    <property type="molecule type" value="Genomic_DNA"/>
</dbReference>
<dbReference type="PANTHER" id="PTHR33293:SF2">
    <property type="entry name" value="TRANSPOSASE"/>
    <property type="match status" value="1"/>
</dbReference>
<dbReference type="EMBL" id="CP149782">
    <property type="protein sequence ID" value="WYF45830.1"/>
    <property type="molecule type" value="Genomic_DNA"/>
</dbReference>
<dbReference type="EMBL" id="CP149782">
    <property type="protein sequence ID" value="WYF45650.1"/>
    <property type="molecule type" value="Genomic_DNA"/>
</dbReference>
<dbReference type="EMBL" id="CP149782">
    <property type="protein sequence ID" value="WYF44567.1"/>
    <property type="molecule type" value="Genomic_DNA"/>
</dbReference>
<evidence type="ECO:0000313" key="16">
    <source>
        <dbReference type="EMBL" id="WYF46627.1"/>
    </source>
</evidence>
<dbReference type="EMBL" id="CP149783">
    <property type="protein sequence ID" value="WYF46370.1"/>
    <property type="molecule type" value="Genomic_DNA"/>
</dbReference>
<evidence type="ECO:0000313" key="15">
    <source>
        <dbReference type="EMBL" id="WYF46571.1"/>
    </source>
</evidence>
<evidence type="ECO:0000313" key="17">
    <source>
        <dbReference type="EMBL" id="WYF46669.1"/>
    </source>
</evidence>
<evidence type="ECO:0000313" key="19">
    <source>
        <dbReference type="EMBL" id="WYF46823.1"/>
    </source>
</evidence>
<dbReference type="EMBL" id="CP149782">
    <property type="protein sequence ID" value="WYF44697.1"/>
    <property type="molecule type" value="Genomic_DNA"/>
</dbReference>
<evidence type="ECO:0000313" key="14">
    <source>
        <dbReference type="EMBL" id="WYF46380.1"/>
    </source>
</evidence>
<accession>A0AAU6Q2D7</accession>
<name>A0AAU6Q2D7_9DEIO</name>
<evidence type="ECO:0000313" key="2">
    <source>
        <dbReference type="EMBL" id="WYF43992.1"/>
    </source>
</evidence>
<dbReference type="EMBL" id="CP149783">
    <property type="protein sequence ID" value="WYF46287.1"/>
    <property type="molecule type" value="Genomic_DNA"/>
</dbReference>
<reference evidence="3" key="1">
    <citation type="submission" date="2024-03" db="EMBL/GenBank/DDBJ databases">
        <title>Deinococcus weizhi sp. nov., isolated from human skin.</title>
        <authorList>
            <person name="Wei Z."/>
            <person name="Tian F."/>
            <person name="Yang C."/>
            <person name="Xin L.T."/>
            <person name="Wen Z.J."/>
            <person name="Lan K.C."/>
            <person name="Yu L."/>
            <person name="Zhe W."/>
            <person name="Dan F.D."/>
            <person name="Jun W."/>
            <person name="Rui Z."/>
            <person name="Yong X.J."/>
            <person name="Ting Y."/>
            <person name="Wei X."/>
            <person name="Xu Z.G."/>
            <person name="Xin Z."/>
            <person name="Dong F.G."/>
            <person name="Ni X.M."/>
            <person name="Zheng M.G."/>
            <person name="Chun Y."/>
            <person name="Qian W.X."/>
        </authorList>
    </citation>
    <scope>NUCLEOTIDE SEQUENCE</scope>
    <source>
        <strain evidence="3">VB142</strain>
        <plasmid evidence="16">p1</plasmid>
        <plasmid evidence="19">p3</plasmid>
    </source>
</reference>
<dbReference type="EMBL" id="CP149784">
    <property type="protein sequence ID" value="WYF46627.1"/>
    <property type="molecule type" value="Genomic_DNA"/>
</dbReference>
<dbReference type="EMBL" id="CP149786">
    <property type="protein sequence ID" value="WYF46823.1"/>
    <property type="molecule type" value="Genomic_DNA"/>
</dbReference>
<evidence type="ECO:0000313" key="18">
    <source>
        <dbReference type="EMBL" id="WYF46726.1"/>
    </source>
</evidence>
<dbReference type="EMBL" id="CP149783">
    <property type="protein sequence ID" value="WYF46306.1"/>
    <property type="molecule type" value="Genomic_DNA"/>
</dbReference>
<evidence type="ECO:0000313" key="10">
    <source>
        <dbReference type="EMBL" id="WYF46287.1"/>
    </source>
</evidence>
<dbReference type="EMBL" id="CP149784">
    <property type="protein sequence ID" value="WYF46669.1"/>
    <property type="molecule type" value="Genomic_DNA"/>
</dbReference>
<dbReference type="EMBL" id="CP149783">
    <property type="protein sequence ID" value="WYF46380.1"/>
    <property type="molecule type" value="Genomic_DNA"/>
</dbReference>
<dbReference type="EMBL" id="CP149782">
    <property type="protein sequence ID" value="WYF45822.1"/>
    <property type="molecule type" value="Genomic_DNA"/>
</dbReference>
<evidence type="ECO:0000313" key="6">
    <source>
        <dbReference type="EMBL" id="WYF45650.1"/>
    </source>
</evidence>
<gene>
    <name evidence="4" type="ORF">WDJ50_00155</name>
    <name evidence="5" type="ORF">WDJ50_00865</name>
    <name evidence="6" type="ORF">WDJ50_05915</name>
    <name evidence="7" type="ORF">WDJ50_06840</name>
    <name evidence="8" type="ORF">WDJ50_06855</name>
    <name evidence="9" type="ORF">WDJ50_06880</name>
    <name evidence="1" type="ORF">WDJ50_08535</name>
    <name evidence="2" type="ORF">WDJ50_11310</name>
    <name evidence="3" type="ORF">WDJ50_14165</name>
    <name evidence="10" type="ORF">WDJ50_14535</name>
    <name evidence="11" type="ORF">WDJ50_14640</name>
    <name evidence="12" type="ORF">WDJ50_14840</name>
    <name evidence="13" type="ORF">WDJ50_15020</name>
    <name evidence="14" type="ORF">WDJ50_15075</name>
    <name evidence="15" type="ORF">WDJ50_16115</name>
    <name evidence="18" type="ORF">WDJ50_17970</name>
    <name evidence="16" type="ORF">WDJ50_18040</name>
    <name evidence="17" type="ORF">WDJ50_18265</name>
    <name evidence="20" type="ORF">WDJ50_18695</name>
    <name evidence="19" type="ORF">WDJ50_18840</name>
</gene>
<keyword evidence="16" id="KW-0614">Plasmid</keyword>
<dbReference type="EMBL" id="CP149782">
    <property type="protein sequence ID" value="WYF43474.1"/>
    <property type="molecule type" value="Genomic_DNA"/>
</dbReference>
<evidence type="ECO:0000313" key="9">
    <source>
        <dbReference type="EMBL" id="WYF45830.1"/>
    </source>
</evidence>
<dbReference type="EMBL" id="CP149782">
    <property type="protein sequence ID" value="WYF44515.1"/>
    <property type="molecule type" value="Genomic_DNA"/>
</dbReference>
<organism evidence="3">
    <name type="scientific">Deinococcus sp. VB142</name>
    <dbReference type="NCBI Taxonomy" id="3112952"/>
    <lineage>
        <taxon>Bacteria</taxon>
        <taxon>Thermotogati</taxon>
        <taxon>Deinococcota</taxon>
        <taxon>Deinococci</taxon>
        <taxon>Deinococcales</taxon>
        <taxon>Deinococcaceae</taxon>
        <taxon>Deinococcus</taxon>
    </lineage>
</organism>
<geneLocation type="plasmid" evidence="16">
    <name>p1</name>
</geneLocation>
<evidence type="ECO:0000313" key="4">
    <source>
        <dbReference type="EMBL" id="WYF44567.1"/>
    </source>
</evidence>
<dbReference type="AlphaFoldDB" id="A0AAU6Q2D7"/>
<dbReference type="RefSeq" id="WP_339094181.1">
    <property type="nucleotide sequence ID" value="NZ_CP149782.1"/>
</dbReference>